<dbReference type="SUPFAM" id="SSF55797">
    <property type="entry name" value="PR-1-like"/>
    <property type="match status" value="1"/>
</dbReference>
<proteinExistence type="predicted"/>
<evidence type="ECO:0000259" key="2">
    <source>
        <dbReference type="Pfam" id="PF00188"/>
    </source>
</evidence>
<feature type="compositionally biased region" description="Pro residues" evidence="1">
    <location>
        <begin position="309"/>
        <end position="319"/>
    </location>
</feature>
<protein>
    <recommendedName>
        <fullName evidence="2">SCP domain-containing protein</fullName>
    </recommendedName>
</protein>
<gene>
    <name evidence="3" type="ORF">L249_2655</name>
</gene>
<dbReference type="InterPro" id="IPR035940">
    <property type="entry name" value="CAP_sf"/>
</dbReference>
<feature type="compositionally biased region" description="Basic and acidic residues" evidence="1">
    <location>
        <begin position="333"/>
        <end position="342"/>
    </location>
</feature>
<accession>A0A367LSN4</accession>
<dbReference type="OrthoDB" id="4939821at2759"/>
<evidence type="ECO:0000313" key="4">
    <source>
        <dbReference type="Proteomes" id="UP000253664"/>
    </source>
</evidence>
<dbReference type="InterPro" id="IPR014044">
    <property type="entry name" value="CAP_dom"/>
</dbReference>
<reference evidence="3 4" key="1">
    <citation type="journal article" date="2015" name="BMC Genomics">
        <title>Insights from the genome of Ophiocordyceps polyrhachis-furcata to pathogenicity and host specificity in insect fungi.</title>
        <authorList>
            <person name="Wichadakul D."/>
            <person name="Kobmoo N."/>
            <person name="Ingsriswang S."/>
            <person name="Tangphatsornruang S."/>
            <person name="Chantasingh D."/>
            <person name="Luangsa-ard J.J."/>
            <person name="Eurwilaichitr L."/>
        </authorList>
    </citation>
    <scope>NUCLEOTIDE SEQUENCE [LARGE SCALE GENOMIC DNA]</scope>
    <source>
        <strain evidence="3 4">BCC 54312</strain>
    </source>
</reference>
<comment type="caution">
    <text evidence="3">The sequence shown here is derived from an EMBL/GenBank/DDBJ whole genome shotgun (WGS) entry which is preliminary data.</text>
</comment>
<name>A0A367LSN4_9HYPO</name>
<feature type="domain" description="SCP" evidence="2">
    <location>
        <begin position="362"/>
        <end position="468"/>
    </location>
</feature>
<feature type="compositionally biased region" description="Polar residues" evidence="1">
    <location>
        <begin position="286"/>
        <end position="299"/>
    </location>
</feature>
<keyword evidence="4" id="KW-1185">Reference proteome</keyword>
<organism evidence="3 4">
    <name type="scientific">Ophiocordyceps polyrhachis-furcata BCC 54312</name>
    <dbReference type="NCBI Taxonomy" id="1330021"/>
    <lineage>
        <taxon>Eukaryota</taxon>
        <taxon>Fungi</taxon>
        <taxon>Dikarya</taxon>
        <taxon>Ascomycota</taxon>
        <taxon>Pezizomycotina</taxon>
        <taxon>Sordariomycetes</taxon>
        <taxon>Hypocreomycetidae</taxon>
        <taxon>Hypocreales</taxon>
        <taxon>Ophiocordycipitaceae</taxon>
        <taxon>Ophiocordyceps</taxon>
    </lineage>
</organism>
<evidence type="ECO:0000313" key="3">
    <source>
        <dbReference type="EMBL" id="RCI17464.1"/>
    </source>
</evidence>
<evidence type="ECO:0000256" key="1">
    <source>
        <dbReference type="SAM" id="MobiDB-lite"/>
    </source>
</evidence>
<dbReference type="Proteomes" id="UP000253664">
    <property type="component" value="Unassembled WGS sequence"/>
</dbReference>
<dbReference type="Pfam" id="PF00188">
    <property type="entry name" value="CAP"/>
    <property type="match status" value="1"/>
</dbReference>
<dbReference type="AlphaFoldDB" id="A0A367LSN4"/>
<feature type="region of interest" description="Disordered" evidence="1">
    <location>
        <begin position="283"/>
        <end position="349"/>
    </location>
</feature>
<sequence length="480" mass="52009">MELSPVEKEKSVYTNHSIDTTTFPFFLLPFQPTATSNPDFEIARPSSEILPRVNSFSGLPESNDTSAFFFFSTTRPVPVFHSKPGIPLFIRVEVILRRVAKLPQYIKKSINGYVVKQDIKNDQLSQAWKTRLFPVLEQPPQGSTCLFSSRNIPRDEQAKANDLRDLINLFSSSAGGPLSSPGWKVITASPIFHMQLTLLFTLGLSLQASAVPYPAGSGTRGDLQRRDIINENALTKEEIKAVDQAIKKETGKSIYDKDVQVEVVTGPESVPAAGADQVEVMAPDESTASPSSTVVQNHADNNNNNIDSSPPPDGPPSQPPTTKAAAPPSSKPTTKDEADKALEPVQVGKFRTTDPEQCYGILNQYRSLMGLGNLTKSSTLVSHAREASLQSSKTNLHHTHYNEGQVMAPGSATSFESVLVGGWLCEIPTLPVPGLQSACQKIDGWVYGGQTGHAQLLSDPSFTKAGCANENEVWTCSLSS</sequence>
<feature type="compositionally biased region" description="Low complexity" evidence="1">
    <location>
        <begin position="320"/>
        <end position="332"/>
    </location>
</feature>
<dbReference type="EMBL" id="LKCN02000001">
    <property type="protein sequence ID" value="RCI17464.1"/>
    <property type="molecule type" value="Genomic_DNA"/>
</dbReference>